<dbReference type="InterPro" id="IPR011008">
    <property type="entry name" value="Dimeric_a/b-barrel"/>
</dbReference>
<reference evidence="2" key="1">
    <citation type="journal article" date="2020" name="mSystems">
        <title>Genome- and Community-Level Interaction Insights into Carbon Utilization and Element Cycling Functions of Hydrothermarchaeota in Hydrothermal Sediment.</title>
        <authorList>
            <person name="Zhou Z."/>
            <person name="Liu Y."/>
            <person name="Xu W."/>
            <person name="Pan J."/>
            <person name="Luo Z.H."/>
            <person name="Li M."/>
        </authorList>
    </citation>
    <scope>NUCLEOTIDE SEQUENCE [LARGE SCALE GENOMIC DNA]</scope>
    <source>
        <strain evidence="2">SpSt-573</strain>
    </source>
</reference>
<evidence type="ECO:0000313" key="2">
    <source>
        <dbReference type="EMBL" id="HGS22680.1"/>
    </source>
</evidence>
<organism evidence="2">
    <name type="scientific">Anaerolinea thermolimosa</name>
    <dbReference type="NCBI Taxonomy" id="229919"/>
    <lineage>
        <taxon>Bacteria</taxon>
        <taxon>Bacillati</taxon>
        <taxon>Chloroflexota</taxon>
        <taxon>Anaerolineae</taxon>
        <taxon>Anaerolineales</taxon>
        <taxon>Anaerolineaceae</taxon>
        <taxon>Anaerolinea</taxon>
    </lineage>
</organism>
<name>A0A7C4PL46_9CHLR</name>
<dbReference type="InterPro" id="IPR007138">
    <property type="entry name" value="ABM_dom"/>
</dbReference>
<dbReference type="EMBL" id="DSYK01000627">
    <property type="protein sequence ID" value="HGS22680.1"/>
    <property type="molecule type" value="Genomic_DNA"/>
</dbReference>
<dbReference type="SUPFAM" id="SSF54909">
    <property type="entry name" value="Dimeric alpha+beta barrel"/>
    <property type="match status" value="1"/>
</dbReference>
<evidence type="ECO:0000259" key="1">
    <source>
        <dbReference type="Pfam" id="PF03992"/>
    </source>
</evidence>
<dbReference type="AlphaFoldDB" id="A0A7C4PL46"/>
<protein>
    <recommendedName>
        <fullName evidence="1">ABM domain-containing protein</fullName>
    </recommendedName>
</protein>
<dbReference type="Gene3D" id="3.30.70.100">
    <property type="match status" value="1"/>
</dbReference>
<accession>A0A7C4PL46</accession>
<proteinExistence type="predicted"/>
<sequence>MIQGVDQVFDWRRCDVFMRIFRARVRPGKHEEFKKALEILTLPNIQHRKGMVAFYPGQPTHGNPDEFILVTIWRDAELAEKYSRDADWARAIIPPEVLPLIQEFHVHIYQAFGVPEQSPQPLFQTL</sequence>
<gene>
    <name evidence="2" type="ORF">ENT37_12560</name>
</gene>
<comment type="caution">
    <text evidence="2">The sequence shown here is derived from an EMBL/GenBank/DDBJ whole genome shotgun (WGS) entry which is preliminary data.</text>
</comment>
<dbReference type="Pfam" id="PF03992">
    <property type="entry name" value="ABM"/>
    <property type="match status" value="1"/>
</dbReference>
<feature type="domain" description="ABM" evidence="1">
    <location>
        <begin position="17"/>
        <end position="91"/>
    </location>
</feature>